<reference evidence="1 2" key="1">
    <citation type="submission" date="2017-06" db="EMBL/GenBank/DDBJ databases">
        <authorList>
            <person name="Kim H.J."/>
            <person name="Triplett B.A."/>
        </authorList>
    </citation>
    <scope>NUCLEOTIDE SEQUENCE [LARGE SCALE GENOMIC DNA]</scope>
    <source>
        <strain evidence="1 2">DSM 18704</strain>
    </source>
</reference>
<dbReference type="AlphaFoldDB" id="A0A239INP4"/>
<dbReference type="EMBL" id="FZOU01000003">
    <property type="protein sequence ID" value="SNS95002.1"/>
    <property type="molecule type" value="Genomic_DNA"/>
</dbReference>
<proteinExistence type="predicted"/>
<organism evidence="1 2">
    <name type="scientific">Granulicella rosea</name>
    <dbReference type="NCBI Taxonomy" id="474952"/>
    <lineage>
        <taxon>Bacteria</taxon>
        <taxon>Pseudomonadati</taxon>
        <taxon>Acidobacteriota</taxon>
        <taxon>Terriglobia</taxon>
        <taxon>Terriglobales</taxon>
        <taxon>Acidobacteriaceae</taxon>
        <taxon>Granulicella</taxon>
    </lineage>
</organism>
<accession>A0A239INP4</accession>
<keyword evidence="2" id="KW-1185">Reference proteome</keyword>
<protein>
    <submittedName>
        <fullName evidence="1">Uncharacterized protein</fullName>
    </submittedName>
</protein>
<evidence type="ECO:0000313" key="2">
    <source>
        <dbReference type="Proteomes" id="UP000198356"/>
    </source>
</evidence>
<sequence>MVHDVVLALVFLAMIVAPALISMNSNGEEADSI</sequence>
<evidence type="ECO:0000313" key="1">
    <source>
        <dbReference type="EMBL" id="SNS95002.1"/>
    </source>
</evidence>
<name>A0A239INP4_9BACT</name>
<dbReference type="Proteomes" id="UP000198356">
    <property type="component" value="Unassembled WGS sequence"/>
</dbReference>
<gene>
    <name evidence="1" type="ORF">SAMN05421770_103194</name>
</gene>